<sequence length="74" mass="8462">MVERTDWEEKAKGIIRGEMARRGVTYAQLVERLREIGVEENERNLRNKVSRGKFTAGFLLQILSALKIATLSVD</sequence>
<dbReference type="Proteomes" id="UP000469011">
    <property type="component" value="Unassembled WGS sequence"/>
</dbReference>
<feature type="domain" description="DUF6471" evidence="1">
    <location>
        <begin position="7"/>
        <end position="70"/>
    </location>
</feature>
<organism evidence="2 3">
    <name type="scientific">Jiella pacifica</name>
    <dbReference type="NCBI Taxonomy" id="2696469"/>
    <lineage>
        <taxon>Bacteria</taxon>
        <taxon>Pseudomonadati</taxon>
        <taxon>Pseudomonadota</taxon>
        <taxon>Alphaproteobacteria</taxon>
        <taxon>Hyphomicrobiales</taxon>
        <taxon>Aurantimonadaceae</taxon>
        <taxon>Jiella</taxon>
    </lineage>
</organism>
<reference evidence="2 3" key="1">
    <citation type="submission" date="2020-01" db="EMBL/GenBank/DDBJ databases">
        <title>Jiella pacifica sp. nov.</title>
        <authorList>
            <person name="Xue Z."/>
            <person name="Zhu S."/>
            <person name="Chen J."/>
            <person name="Yang J."/>
        </authorList>
    </citation>
    <scope>NUCLEOTIDE SEQUENCE [LARGE SCALE GENOMIC DNA]</scope>
    <source>
        <strain evidence="2 3">40Bstr34</strain>
    </source>
</reference>
<protein>
    <recommendedName>
        <fullName evidence="1">DUF6471 domain-containing protein</fullName>
    </recommendedName>
</protein>
<proteinExistence type="predicted"/>
<accession>A0A6N9SVI8</accession>
<name>A0A6N9SVI8_9HYPH</name>
<gene>
    <name evidence="2" type="ORF">GTK09_01430</name>
</gene>
<dbReference type="InterPro" id="IPR045526">
    <property type="entry name" value="DUF6471"/>
</dbReference>
<comment type="caution">
    <text evidence="2">The sequence shown here is derived from an EMBL/GenBank/DDBJ whole genome shotgun (WGS) entry which is preliminary data.</text>
</comment>
<evidence type="ECO:0000259" key="1">
    <source>
        <dbReference type="Pfam" id="PF20075"/>
    </source>
</evidence>
<evidence type="ECO:0000313" key="2">
    <source>
        <dbReference type="EMBL" id="NDW03077.1"/>
    </source>
</evidence>
<keyword evidence="3" id="KW-1185">Reference proteome</keyword>
<dbReference type="RefSeq" id="WP_163460692.1">
    <property type="nucleotide sequence ID" value="NZ_JAAAMG010000001.1"/>
</dbReference>
<dbReference type="EMBL" id="JAAAMG010000001">
    <property type="protein sequence ID" value="NDW03077.1"/>
    <property type="molecule type" value="Genomic_DNA"/>
</dbReference>
<dbReference type="AlphaFoldDB" id="A0A6N9SVI8"/>
<dbReference type="Pfam" id="PF20075">
    <property type="entry name" value="DUF6471"/>
    <property type="match status" value="1"/>
</dbReference>
<evidence type="ECO:0000313" key="3">
    <source>
        <dbReference type="Proteomes" id="UP000469011"/>
    </source>
</evidence>